<accession>A0A1G6W273</accession>
<dbReference type="InterPro" id="IPR009057">
    <property type="entry name" value="Homeodomain-like_sf"/>
</dbReference>
<dbReference type="InterPro" id="IPR032687">
    <property type="entry name" value="AraC-type_N"/>
</dbReference>
<sequence>MPRMSPSSAPALHPAYARLLLLQLRRHGLKAESVLAQAGLVMSELEGDERLLDRERLRRLVLGALRASGRPWLGLEFGAAVPVLSHGPLGLAASASGTLGEALALIARFLALRAPLLRLEVSQAAGGLWARFETEADLGEARTFVLEAALVMLERLLQGLCARDFAAAGIELPWPRPTWARHYAAFLASPLRFDARAARLWLPETLAQAPCLSADPAALAFARAECERRLAAASPRLDFVAAIRRRLQACEGDYPDAPQMAAELGLSLRSFFRRLADEELRWRSLLDEARYARALQLLRETDLPVERIAERLGYADASNFSRCLRRWCGRSARELRAEHR</sequence>
<dbReference type="Pfam" id="PF12833">
    <property type="entry name" value="HTH_18"/>
    <property type="match status" value="1"/>
</dbReference>
<evidence type="ECO:0000313" key="5">
    <source>
        <dbReference type="EMBL" id="SDD59888.1"/>
    </source>
</evidence>
<evidence type="ECO:0000256" key="1">
    <source>
        <dbReference type="ARBA" id="ARBA00023015"/>
    </source>
</evidence>
<dbReference type="PROSITE" id="PS01124">
    <property type="entry name" value="HTH_ARAC_FAMILY_2"/>
    <property type="match status" value="1"/>
</dbReference>
<dbReference type="Pfam" id="PF12625">
    <property type="entry name" value="Arabinose_bd"/>
    <property type="match status" value="1"/>
</dbReference>
<reference evidence="5 6" key="1">
    <citation type="submission" date="2016-10" db="EMBL/GenBank/DDBJ databases">
        <authorList>
            <person name="de Groot N.N."/>
        </authorList>
    </citation>
    <scope>NUCLEOTIDE SEQUENCE [LARGE SCALE GENOMIC DNA]</scope>
    <source>
        <strain evidence="5 6">DSM 16957</strain>
    </source>
</reference>
<proteinExistence type="predicted"/>
<dbReference type="OrthoDB" id="9814125at2"/>
<dbReference type="SMART" id="SM00342">
    <property type="entry name" value="HTH_ARAC"/>
    <property type="match status" value="1"/>
</dbReference>
<dbReference type="Gene3D" id="1.10.10.60">
    <property type="entry name" value="Homeodomain-like"/>
    <property type="match status" value="1"/>
</dbReference>
<dbReference type="GO" id="GO:0000976">
    <property type="term" value="F:transcription cis-regulatory region binding"/>
    <property type="evidence" value="ECO:0007669"/>
    <property type="project" value="TreeGrafter"/>
</dbReference>
<gene>
    <name evidence="5" type="ORF">SAMN04488509_10484</name>
</gene>
<evidence type="ECO:0000259" key="4">
    <source>
        <dbReference type="PROSITE" id="PS01124"/>
    </source>
</evidence>
<organism evidence="5 6">
    <name type="scientific">Aquimonas voraii</name>
    <dbReference type="NCBI Taxonomy" id="265719"/>
    <lineage>
        <taxon>Bacteria</taxon>
        <taxon>Pseudomonadati</taxon>
        <taxon>Pseudomonadota</taxon>
        <taxon>Gammaproteobacteria</taxon>
        <taxon>Lysobacterales</taxon>
        <taxon>Lysobacteraceae</taxon>
        <taxon>Aquimonas</taxon>
    </lineage>
</organism>
<keyword evidence="2" id="KW-0238">DNA-binding</keyword>
<evidence type="ECO:0000313" key="6">
    <source>
        <dbReference type="Proteomes" id="UP000199603"/>
    </source>
</evidence>
<keyword evidence="3" id="KW-0804">Transcription</keyword>
<keyword evidence="1" id="KW-0805">Transcription regulation</keyword>
<dbReference type="InterPro" id="IPR018060">
    <property type="entry name" value="HTH_AraC"/>
</dbReference>
<evidence type="ECO:0000256" key="2">
    <source>
        <dbReference type="ARBA" id="ARBA00023125"/>
    </source>
</evidence>
<dbReference type="AlphaFoldDB" id="A0A1G6W273"/>
<evidence type="ECO:0000256" key="3">
    <source>
        <dbReference type="ARBA" id="ARBA00023163"/>
    </source>
</evidence>
<dbReference type="STRING" id="265719.SAMN04488509_10484"/>
<dbReference type="GO" id="GO:0003700">
    <property type="term" value="F:DNA-binding transcription factor activity"/>
    <property type="evidence" value="ECO:0007669"/>
    <property type="project" value="InterPro"/>
</dbReference>
<protein>
    <submittedName>
        <fullName evidence="5">Transcriptional regulator, AraC family</fullName>
    </submittedName>
</protein>
<name>A0A1G6W273_9GAMM</name>
<feature type="domain" description="HTH araC/xylS-type" evidence="4">
    <location>
        <begin position="259"/>
        <end position="338"/>
    </location>
</feature>
<dbReference type="GO" id="GO:0005829">
    <property type="term" value="C:cytosol"/>
    <property type="evidence" value="ECO:0007669"/>
    <property type="project" value="TreeGrafter"/>
</dbReference>
<dbReference type="EMBL" id="FNAG01000004">
    <property type="protein sequence ID" value="SDD59888.1"/>
    <property type="molecule type" value="Genomic_DNA"/>
</dbReference>
<dbReference type="SUPFAM" id="SSF46689">
    <property type="entry name" value="Homeodomain-like"/>
    <property type="match status" value="1"/>
</dbReference>
<dbReference type="PANTHER" id="PTHR47894">
    <property type="entry name" value="HTH-TYPE TRANSCRIPTIONAL REGULATOR GADX"/>
    <property type="match status" value="1"/>
</dbReference>
<keyword evidence="6" id="KW-1185">Reference proteome</keyword>
<dbReference type="PANTHER" id="PTHR47894:SF1">
    <property type="entry name" value="HTH-TYPE TRANSCRIPTIONAL REGULATOR VQSM"/>
    <property type="match status" value="1"/>
</dbReference>
<dbReference type="Proteomes" id="UP000199603">
    <property type="component" value="Unassembled WGS sequence"/>
</dbReference>